<dbReference type="Proteomes" id="UP000228535">
    <property type="component" value="Unassembled WGS sequence"/>
</dbReference>
<sequence length="68" mass="7038">MVLAKTKIALAIGKNALAKTVLVLASTKTALASTIKICAKAVLVLVPGPRASSYTGFFLFDFRAAGRA</sequence>
<protein>
    <submittedName>
        <fullName evidence="1">Uncharacterized protein</fullName>
    </submittedName>
</protein>
<gene>
    <name evidence="1" type="ORF">CLV45_3863</name>
</gene>
<evidence type="ECO:0000313" key="1">
    <source>
        <dbReference type="EMBL" id="PJJ53204.1"/>
    </source>
</evidence>
<proteinExistence type="predicted"/>
<comment type="caution">
    <text evidence="1">The sequence shown here is derived from an EMBL/GenBank/DDBJ whole genome shotgun (WGS) entry which is preliminary data.</text>
</comment>
<keyword evidence="2" id="KW-1185">Reference proteome</keyword>
<reference evidence="1 2" key="1">
    <citation type="submission" date="2017-11" db="EMBL/GenBank/DDBJ databases">
        <title>Genomic Encyclopedia of Archaeal and Bacterial Type Strains, Phase II (KMG-II): From Individual Species to Whole Genera.</title>
        <authorList>
            <person name="Goeker M."/>
        </authorList>
    </citation>
    <scope>NUCLEOTIDE SEQUENCE [LARGE SCALE GENOMIC DNA]</scope>
    <source>
        <strain evidence="1 2">DSM 11115</strain>
    </source>
</reference>
<dbReference type="EMBL" id="PGFA01000003">
    <property type="protein sequence ID" value="PJJ53204.1"/>
    <property type="molecule type" value="Genomic_DNA"/>
</dbReference>
<organism evidence="1 2">
    <name type="scientific">Hymenobacter chitinivorans DSM 11115</name>
    <dbReference type="NCBI Taxonomy" id="1121954"/>
    <lineage>
        <taxon>Bacteria</taxon>
        <taxon>Pseudomonadati</taxon>
        <taxon>Bacteroidota</taxon>
        <taxon>Cytophagia</taxon>
        <taxon>Cytophagales</taxon>
        <taxon>Hymenobacteraceae</taxon>
        <taxon>Hymenobacter</taxon>
    </lineage>
</organism>
<dbReference type="AlphaFoldDB" id="A0A2M9B5I2"/>
<accession>A0A2M9B5I2</accession>
<name>A0A2M9B5I2_9BACT</name>
<evidence type="ECO:0000313" key="2">
    <source>
        <dbReference type="Proteomes" id="UP000228535"/>
    </source>
</evidence>